<evidence type="ECO:0000313" key="2">
    <source>
        <dbReference type="EMBL" id="GAH04581.1"/>
    </source>
</evidence>
<feature type="coiled-coil region" evidence="1">
    <location>
        <begin position="29"/>
        <end position="102"/>
    </location>
</feature>
<sequence>PLGIEQNISFLEEQKKMVLVYIKGLKGSIEKKKRLLSTIRSNIDELNSQIRTLREDMIAPDQQPSEAEIEKRINLKKKISELSQAENQIAEYVEKLSVLSSDWEALLKKEAELPREFFSEKDTAKLDSLETRFKDNLTTFGYRS</sequence>
<accession>X1C923</accession>
<name>X1C923_9ZZZZ</name>
<protein>
    <submittedName>
        <fullName evidence="2">Uncharacterized protein</fullName>
    </submittedName>
</protein>
<dbReference type="AlphaFoldDB" id="X1C923"/>
<dbReference type="EMBL" id="BART01023185">
    <property type="protein sequence ID" value="GAH04581.1"/>
    <property type="molecule type" value="Genomic_DNA"/>
</dbReference>
<comment type="caution">
    <text evidence="2">The sequence shown here is derived from an EMBL/GenBank/DDBJ whole genome shotgun (WGS) entry which is preliminary data.</text>
</comment>
<keyword evidence="1" id="KW-0175">Coiled coil</keyword>
<proteinExistence type="predicted"/>
<evidence type="ECO:0000256" key="1">
    <source>
        <dbReference type="SAM" id="Coils"/>
    </source>
</evidence>
<organism evidence="2">
    <name type="scientific">marine sediment metagenome</name>
    <dbReference type="NCBI Taxonomy" id="412755"/>
    <lineage>
        <taxon>unclassified sequences</taxon>
        <taxon>metagenomes</taxon>
        <taxon>ecological metagenomes</taxon>
    </lineage>
</organism>
<reference evidence="2" key="1">
    <citation type="journal article" date="2014" name="Front. Microbiol.">
        <title>High frequency of phylogenetically diverse reductive dehalogenase-homologous genes in deep subseafloor sedimentary metagenomes.</title>
        <authorList>
            <person name="Kawai M."/>
            <person name="Futagami T."/>
            <person name="Toyoda A."/>
            <person name="Takaki Y."/>
            <person name="Nishi S."/>
            <person name="Hori S."/>
            <person name="Arai W."/>
            <person name="Tsubouchi T."/>
            <person name="Morono Y."/>
            <person name="Uchiyama I."/>
            <person name="Ito T."/>
            <person name="Fujiyama A."/>
            <person name="Inagaki F."/>
            <person name="Takami H."/>
        </authorList>
    </citation>
    <scope>NUCLEOTIDE SEQUENCE</scope>
    <source>
        <strain evidence="2">Expedition CK06-06</strain>
    </source>
</reference>
<feature type="non-terminal residue" evidence="2">
    <location>
        <position position="1"/>
    </location>
</feature>
<gene>
    <name evidence="2" type="ORF">S01H4_42248</name>
</gene>